<accession>A0AAE1GH40</accession>
<dbReference type="Proteomes" id="UP001286313">
    <property type="component" value="Unassembled WGS sequence"/>
</dbReference>
<evidence type="ECO:0000256" key="1">
    <source>
        <dbReference type="SAM" id="MobiDB-lite"/>
    </source>
</evidence>
<evidence type="ECO:0000313" key="3">
    <source>
        <dbReference type="Proteomes" id="UP001286313"/>
    </source>
</evidence>
<dbReference type="AlphaFoldDB" id="A0AAE1GH40"/>
<feature type="compositionally biased region" description="Pro residues" evidence="1">
    <location>
        <begin position="40"/>
        <end position="59"/>
    </location>
</feature>
<name>A0AAE1GH40_PETCI</name>
<reference evidence="2" key="1">
    <citation type="submission" date="2023-10" db="EMBL/GenBank/DDBJ databases">
        <title>Genome assemblies of two species of porcelain crab, Petrolisthes cinctipes and Petrolisthes manimaculis (Anomura: Porcellanidae).</title>
        <authorList>
            <person name="Angst P."/>
        </authorList>
    </citation>
    <scope>NUCLEOTIDE SEQUENCE</scope>
    <source>
        <strain evidence="2">PB745_01</strain>
        <tissue evidence="2">Gill</tissue>
    </source>
</reference>
<protein>
    <submittedName>
        <fullName evidence="2">Uncharacterized protein</fullName>
    </submittedName>
</protein>
<keyword evidence="3" id="KW-1185">Reference proteome</keyword>
<dbReference type="EMBL" id="JAWQEG010000251">
    <property type="protein sequence ID" value="KAK3892605.1"/>
    <property type="molecule type" value="Genomic_DNA"/>
</dbReference>
<feature type="region of interest" description="Disordered" evidence="1">
    <location>
        <begin position="27"/>
        <end position="59"/>
    </location>
</feature>
<sequence length="85" mass="9531">MESVDSCLVAMSELRITGLSCPLATLPPSPRSLRSSDCSRPPPQPLPSDPLTPRPPPRRIPMVWTVCLRLPRRRRVPQLCTTYLL</sequence>
<comment type="caution">
    <text evidence="2">The sequence shown here is derived from an EMBL/GenBank/DDBJ whole genome shotgun (WGS) entry which is preliminary data.</text>
</comment>
<organism evidence="2 3">
    <name type="scientific">Petrolisthes cinctipes</name>
    <name type="common">Flat porcelain crab</name>
    <dbReference type="NCBI Taxonomy" id="88211"/>
    <lineage>
        <taxon>Eukaryota</taxon>
        <taxon>Metazoa</taxon>
        <taxon>Ecdysozoa</taxon>
        <taxon>Arthropoda</taxon>
        <taxon>Crustacea</taxon>
        <taxon>Multicrustacea</taxon>
        <taxon>Malacostraca</taxon>
        <taxon>Eumalacostraca</taxon>
        <taxon>Eucarida</taxon>
        <taxon>Decapoda</taxon>
        <taxon>Pleocyemata</taxon>
        <taxon>Anomura</taxon>
        <taxon>Galatheoidea</taxon>
        <taxon>Porcellanidae</taxon>
        <taxon>Petrolisthes</taxon>
    </lineage>
</organism>
<evidence type="ECO:0000313" key="2">
    <source>
        <dbReference type="EMBL" id="KAK3892605.1"/>
    </source>
</evidence>
<gene>
    <name evidence="2" type="ORF">Pcinc_003581</name>
</gene>
<proteinExistence type="predicted"/>